<dbReference type="InterPro" id="IPR051794">
    <property type="entry name" value="PG_Endopeptidase_C40"/>
</dbReference>
<dbReference type="Pfam" id="PF00877">
    <property type="entry name" value="NLPC_P60"/>
    <property type="match status" value="1"/>
</dbReference>
<keyword evidence="5" id="KW-1133">Transmembrane helix</keyword>
<evidence type="ECO:0000256" key="5">
    <source>
        <dbReference type="SAM" id="Phobius"/>
    </source>
</evidence>
<dbReference type="InterPro" id="IPR008258">
    <property type="entry name" value="Transglycosylase_SLT_dom_1"/>
</dbReference>
<evidence type="ECO:0000313" key="7">
    <source>
        <dbReference type="EMBL" id="GGM82000.1"/>
    </source>
</evidence>
<dbReference type="SUPFAM" id="SSF54001">
    <property type="entry name" value="Cysteine proteinases"/>
    <property type="match status" value="1"/>
</dbReference>
<dbReference type="CDD" id="cd13399">
    <property type="entry name" value="Slt35-like"/>
    <property type="match status" value="1"/>
</dbReference>
<dbReference type="AlphaFoldDB" id="A0A8J3CE90"/>
<evidence type="ECO:0000256" key="1">
    <source>
        <dbReference type="ARBA" id="ARBA00007074"/>
    </source>
</evidence>
<comment type="similarity">
    <text evidence="1">Belongs to the peptidase C40 family.</text>
</comment>
<organism evidence="7 8">
    <name type="scientific">Longimycelium tulufanense</name>
    <dbReference type="NCBI Taxonomy" id="907463"/>
    <lineage>
        <taxon>Bacteria</taxon>
        <taxon>Bacillati</taxon>
        <taxon>Actinomycetota</taxon>
        <taxon>Actinomycetes</taxon>
        <taxon>Pseudonocardiales</taxon>
        <taxon>Pseudonocardiaceae</taxon>
        <taxon>Longimycelium</taxon>
    </lineage>
</organism>
<keyword evidence="5" id="KW-0472">Membrane</keyword>
<dbReference type="GO" id="GO:0008234">
    <property type="term" value="F:cysteine-type peptidase activity"/>
    <property type="evidence" value="ECO:0007669"/>
    <property type="project" value="UniProtKB-KW"/>
</dbReference>
<keyword evidence="2" id="KW-0645">Protease</keyword>
<keyword evidence="3" id="KW-0378">Hydrolase</keyword>
<gene>
    <name evidence="7" type="ORF">GCM10012275_60790</name>
</gene>
<name>A0A8J3CE90_9PSEU</name>
<evidence type="ECO:0000256" key="3">
    <source>
        <dbReference type="ARBA" id="ARBA00022801"/>
    </source>
</evidence>
<proteinExistence type="inferred from homology"/>
<dbReference type="Proteomes" id="UP000637578">
    <property type="component" value="Unassembled WGS sequence"/>
</dbReference>
<evidence type="ECO:0000256" key="4">
    <source>
        <dbReference type="ARBA" id="ARBA00022807"/>
    </source>
</evidence>
<dbReference type="PANTHER" id="PTHR47359">
    <property type="entry name" value="PEPTIDOGLYCAN DL-ENDOPEPTIDASE CWLO"/>
    <property type="match status" value="1"/>
</dbReference>
<dbReference type="EMBL" id="BMMK01000054">
    <property type="protein sequence ID" value="GGM82000.1"/>
    <property type="molecule type" value="Genomic_DNA"/>
</dbReference>
<feature type="transmembrane region" description="Helical" evidence="5">
    <location>
        <begin position="7"/>
        <end position="30"/>
    </location>
</feature>
<evidence type="ECO:0000313" key="8">
    <source>
        <dbReference type="Proteomes" id="UP000637578"/>
    </source>
</evidence>
<reference evidence="7" key="2">
    <citation type="submission" date="2020-09" db="EMBL/GenBank/DDBJ databases">
        <authorList>
            <person name="Sun Q."/>
            <person name="Zhou Y."/>
        </authorList>
    </citation>
    <scope>NUCLEOTIDE SEQUENCE</scope>
    <source>
        <strain evidence="7">CGMCC 4.5737</strain>
    </source>
</reference>
<dbReference type="SUPFAM" id="SSF53955">
    <property type="entry name" value="Lysozyme-like"/>
    <property type="match status" value="1"/>
</dbReference>
<dbReference type="InterPro" id="IPR038765">
    <property type="entry name" value="Papain-like_cys_pep_sf"/>
</dbReference>
<dbReference type="PANTHER" id="PTHR47359:SF3">
    <property type="entry name" value="NLP_P60 DOMAIN-CONTAINING PROTEIN-RELATED"/>
    <property type="match status" value="1"/>
</dbReference>
<dbReference type="InterPro" id="IPR023346">
    <property type="entry name" value="Lysozyme-like_dom_sf"/>
</dbReference>
<dbReference type="InterPro" id="IPR000064">
    <property type="entry name" value="NLP_P60_dom"/>
</dbReference>
<dbReference type="RefSeq" id="WP_189061873.1">
    <property type="nucleotide sequence ID" value="NZ_BMMK01000054.1"/>
</dbReference>
<accession>A0A8J3CE90</accession>
<comment type="caution">
    <text evidence="7">The sequence shown here is derived from an EMBL/GenBank/DDBJ whole genome shotgun (WGS) entry which is preliminary data.</text>
</comment>
<keyword evidence="4" id="KW-0788">Thiol protease</keyword>
<evidence type="ECO:0000256" key="2">
    <source>
        <dbReference type="ARBA" id="ARBA00022670"/>
    </source>
</evidence>
<keyword evidence="5" id="KW-0812">Transmembrane</keyword>
<dbReference type="GO" id="GO:0006508">
    <property type="term" value="P:proteolysis"/>
    <property type="evidence" value="ECO:0007669"/>
    <property type="project" value="UniProtKB-KW"/>
</dbReference>
<dbReference type="PROSITE" id="PS51935">
    <property type="entry name" value="NLPC_P60"/>
    <property type="match status" value="1"/>
</dbReference>
<evidence type="ECO:0000259" key="6">
    <source>
        <dbReference type="PROSITE" id="PS51935"/>
    </source>
</evidence>
<protein>
    <submittedName>
        <fullName evidence="7">Transglycosylase</fullName>
    </submittedName>
</protein>
<dbReference type="Gene3D" id="1.10.530.10">
    <property type="match status" value="1"/>
</dbReference>
<keyword evidence="8" id="KW-1185">Reference proteome</keyword>
<feature type="domain" description="NlpC/P60" evidence="6">
    <location>
        <begin position="201"/>
        <end position="332"/>
    </location>
</feature>
<sequence length="332" mass="35197">MTPRSAITVGIAGGAAFVLAIVLGVVVLGGSEPVQASLPSLNVDGVPEPFRRWIIQAGQECPEIGAAVLAAQIEVESNWSPQATSHAGAVGLAQFMPGTWARWGVDADGDGTKDPRNPADAILAQARYMCYLSHEVRRYLAQGRLHGDPLDLALAAYNAGLGNVLAAGGVPVNGETERYAPKIRRALPRYALLTGGAGTTSAFGQGMVEAALAQHGKPYIWGGGNYFGPTGGGFDCSGLVQYAAYQASDGKLRIIRPADAQARQGQHVDPQHLQPGDVIAFRYHGAAEYHHIGIYIGHGQMVHAPDVGDVVKTSDITTSYWKSMEWEVRRYA</sequence>
<dbReference type="Gene3D" id="3.90.1720.10">
    <property type="entry name" value="endopeptidase domain like (from Nostoc punctiforme)"/>
    <property type="match status" value="1"/>
</dbReference>
<dbReference type="Pfam" id="PF01464">
    <property type="entry name" value="SLT"/>
    <property type="match status" value="1"/>
</dbReference>
<reference evidence="7" key="1">
    <citation type="journal article" date="2014" name="Int. J. Syst. Evol. Microbiol.">
        <title>Complete genome sequence of Corynebacterium casei LMG S-19264T (=DSM 44701T), isolated from a smear-ripened cheese.</title>
        <authorList>
            <consortium name="US DOE Joint Genome Institute (JGI-PGF)"/>
            <person name="Walter F."/>
            <person name="Albersmeier A."/>
            <person name="Kalinowski J."/>
            <person name="Ruckert C."/>
        </authorList>
    </citation>
    <scope>NUCLEOTIDE SEQUENCE</scope>
    <source>
        <strain evidence="7">CGMCC 4.5737</strain>
    </source>
</reference>